<evidence type="ECO:0000259" key="18">
    <source>
        <dbReference type="PROSITE" id="PS50072"/>
    </source>
</evidence>
<dbReference type="AlphaFoldDB" id="A0A8H4PTW7"/>
<comment type="function">
    <text evidence="3">May catalyze the cis-trans isomerization of proline imidic peptide bonds in oligopeptides thereby assisting the folding of proteins. May also function as a chaperone, playing a role in intracellular transport of proteins. May also have a protein ubiquitin ligase activity acting as an E3 ubiquitin protein ligase or as a ubiquitin-ubiquitin ligase promoting elongation of ubiquitin chains on proteins.</text>
</comment>
<dbReference type="GO" id="GO:0000209">
    <property type="term" value="P:protein polyubiquitination"/>
    <property type="evidence" value="ECO:0007669"/>
    <property type="project" value="TreeGrafter"/>
</dbReference>
<keyword evidence="11" id="KW-0697">Rotamase</keyword>
<feature type="domain" description="PPIase cyclophilin-type" evidence="18">
    <location>
        <begin position="332"/>
        <end position="478"/>
    </location>
</feature>
<dbReference type="EC" id="5.2.1.8" evidence="7"/>
<dbReference type="SMART" id="SM00504">
    <property type="entry name" value="Ubox"/>
    <property type="match status" value="1"/>
</dbReference>
<dbReference type="GO" id="GO:0006457">
    <property type="term" value="P:protein folding"/>
    <property type="evidence" value="ECO:0007669"/>
    <property type="project" value="InterPro"/>
</dbReference>
<dbReference type="SUPFAM" id="SSF50891">
    <property type="entry name" value="Cyclophilin-like"/>
    <property type="match status" value="1"/>
</dbReference>
<keyword evidence="10" id="KW-0833">Ubl conjugation pathway</keyword>
<evidence type="ECO:0000256" key="2">
    <source>
        <dbReference type="ARBA" id="ARBA00000971"/>
    </source>
</evidence>
<comment type="catalytic activity">
    <reaction evidence="1">
        <text>S-ubiquitinyl-[E2 ubiquitin-conjugating enzyme]-L-cysteine + [acceptor protein]-L-lysine = [E2 ubiquitin-conjugating enzyme]-L-cysteine + N(6)-ubiquitinyl-[acceptor protein]-L-lysine.</text>
        <dbReference type="EC" id="2.3.2.27"/>
    </reaction>
</comment>
<evidence type="ECO:0000256" key="1">
    <source>
        <dbReference type="ARBA" id="ARBA00000900"/>
    </source>
</evidence>
<comment type="catalytic activity">
    <reaction evidence="2">
        <text>[protein]-peptidylproline (omega=180) = [protein]-peptidylproline (omega=0)</text>
        <dbReference type="Rhea" id="RHEA:16237"/>
        <dbReference type="Rhea" id="RHEA-COMP:10747"/>
        <dbReference type="Rhea" id="RHEA-COMP:10748"/>
        <dbReference type="ChEBI" id="CHEBI:83833"/>
        <dbReference type="ChEBI" id="CHEBI:83834"/>
        <dbReference type="EC" id="5.2.1.8"/>
    </reaction>
</comment>
<evidence type="ECO:0000256" key="9">
    <source>
        <dbReference type="ARBA" id="ARBA00022679"/>
    </source>
</evidence>
<dbReference type="InterPro" id="IPR026951">
    <property type="entry name" value="PPIL2_U-box_dom"/>
</dbReference>
<evidence type="ECO:0000313" key="21">
    <source>
        <dbReference type="Proteomes" id="UP000557566"/>
    </source>
</evidence>
<evidence type="ECO:0000313" key="20">
    <source>
        <dbReference type="EMBL" id="KAF4510401.1"/>
    </source>
</evidence>
<dbReference type="CDD" id="cd16663">
    <property type="entry name" value="RING-Ubox_PPIL2"/>
    <property type="match status" value="1"/>
</dbReference>
<dbReference type="OrthoDB" id="407558at2759"/>
<dbReference type="PRINTS" id="PR00153">
    <property type="entry name" value="CSAPPISMRASE"/>
</dbReference>
<keyword evidence="13" id="KW-0539">Nucleus</keyword>
<dbReference type="InterPro" id="IPR044666">
    <property type="entry name" value="Cyclophilin_A-like"/>
</dbReference>
<evidence type="ECO:0000256" key="5">
    <source>
        <dbReference type="ARBA" id="ARBA00007930"/>
    </source>
</evidence>
<dbReference type="InterPro" id="IPR003613">
    <property type="entry name" value="Ubox_domain"/>
</dbReference>
<evidence type="ECO:0000256" key="7">
    <source>
        <dbReference type="ARBA" id="ARBA00013194"/>
    </source>
</evidence>
<evidence type="ECO:0000256" key="14">
    <source>
        <dbReference type="ARBA" id="ARBA00030661"/>
    </source>
</evidence>
<evidence type="ECO:0000256" key="15">
    <source>
        <dbReference type="ARBA" id="ARBA00030942"/>
    </source>
</evidence>
<evidence type="ECO:0000256" key="4">
    <source>
        <dbReference type="ARBA" id="ARBA00004123"/>
    </source>
</evidence>
<accession>A0A8H4PTW7</accession>
<dbReference type="Pfam" id="PF00160">
    <property type="entry name" value="Pro_isomerase"/>
    <property type="match status" value="1"/>
</dbReference>
<evidence type="ECO:0000256" key="6">
    <source>
        <dbReference type="ARBA" id="ARBA00012483"/>
    </source>
</evidence>
<feature type="domain" description="U-box" evidence="19">
    <location>
        <begin position="41"/>
        <end position="115"/>
    </location>
</feature>
<evidence type="ECO:0000256" key="17">
    <source>
        <dbReference type="SAM" id="MobiDB-lite"/>
    </source>
</evidence>
<evidence type="ECO:0000256" key="16">
    <source>
        <dbReference type="ARBA" id="ARBA00033051"/>
    </source>
</evidence>
<dbReference type="CDD" id="cd01923">
    <property type="entry name" value="cyclophilin_RING"/>
    <property type="match status" value="1"/>
</dbReference>
<dbReference type="InterPro" id="IPR029000">
    <property type="entry name" value="Cyclophilin-like_dom_sf"/>
</dbReference>
<dbReference type="EC" id="2.3.2.27" evidence="6"/>
<dbReference type="Gene3D" id="2.40.100.10">
    <property type="entry name" value="Cyclophilin-like"/>
    <property type="match status" value="1"/>
</dbReference>
<keyword evidence="21" id="KW-1185">Reference proteome</keyword>
<name>A0A8H4PTW7_9HYPO</name>
<organism evidence="20 21">
    <name type="scientific">Ophiocordyceps sinensis</name>
    <dbReference type="NCBI Taxonomy" id="72228"/>
    <lineage>
        <taxon>Eukaryota</taxon>
        <taxon>Fungi</taxon>
        <taxon>Dikarya</taxon>
        <taxon>Ascomycota</taxon>
        <taxon>Pezizomycotina</taxon>
        <taxon>Sordariomycetes</taxon>
        <taxon>Hypocreomycetidae</taxon>
        <taxon>Hypocreales</taxon>
        <taxon>Ophiocordycipitaceae</taxon>
        <taxon>Ophiocordyceps</taxon>
    </lineage>
</organism>
<reference evidence="20 21" key="1">
    <citation type="journal article" date="2020" name="Genome Biol. Evol.">
        <title>A new high-quality draft genome assembly of the Chinese cordyceps Ophiocordyceps sinensis.</title>
        <authorList>
            <person name="Shu R."/>
            <person name="Zhang J."/>
            <person name="Meng Q."/>
            <person name="Zhang H."/>
            <person name="Zhou G."/>
            <person name="Li M."/>
            <person name="Wu P."/>
            <person name="Zhao Y."/>
            <person name="Chen C."/>
            <person name="Qin Q."/>
        </authorList>
    </citation>
    <scope>NUCLEOTIDE SEQUENCE [LARGE SCALE GENOMIC DNA]</scope>
    <source>
        <strain evidence="20 21">IOZ07</strain>
    </source>
</reference>
<comment type="subcellular location">
    <subcellularLocation>
        <location evidence="4">Nucleus</location>
    </subcellularLocation>
</comment>
<keyword evidence="9" id="KW-0808">Transferase</keyword>
<dbReference type="InterPro" id="IPR013083">
    <property type="entry name" value="Znf_RING/FYVE/PHD"/>
</dbReference>
<feature type="region of interest" description="Disordered" evidence="17">
    <location>
        <begin position="514"/>
        <end position="533"/>
    </location>
</feature>
<dbReference type="PANTHER" id="PTHR45625:SF1">
    <property type="entry name" value="RING-TYPE E3 UBIQUITIN-PROTEIN LIGASE PPIL2"/>
    <property type="match status" value="1"/>
</dbReference>
<dbReference type="PROSITE" id="PS51698">
    <property type="entry name" value="U_BOX"/>
    <property type="match status" value="1"/>
</dbReference>
<evidence type="ECO:0000256" key="11">
    <source>
        <dbReference type="ARBA" id="ARBA00023110"/>
    </source>
</evidence>
<evidence type="ECO:0000256" key="10">
    <source>
        <dbReference type="ARBA" id="ARBA00022786"/>
    </source>
</evidence>
<dbReference type="Pfam" id="PF04564">
    <property type="entry name" value="U-box"/>
    <property type="match status" value="1"/>
</dbReference>
<protein>
    <recommendedName>
        <fullName evidence="8">Peptidyl-prolyl cis-trans isomerase-like 2</fullName>
        <ecNumber evidence="6">2.3.2.27</ecNumber>
        <ecNumber evidence="7">5.2.1.8</ecNumber>
    </recommendedName>
    <alternativeName>
        <fullName evidence="14">Cyclophilin-60</fullName>
    </alternativeName>
    <alternativeName>
        <fullName evidence="15">Cyclophilin-like protein Cyp-60</fullName>
    </alternativeName>
    <alternativeName>
        <fullName evidence="16">RING-type E3 ubiquitin transferase isomerase-like 2</fullName>
    </alternativeName>
</protein>
<dbReference type="PROSITE" id="PS50072">
    <property type="entry name" value="CSA_PPIASE_2"/>
    <property type="match status" value="1"/>
</dbReference>
<evidence type="ECO:0000256" key="8">
    <source>
        <dbReference type="ARBA" id="ARBA00020592"/>
    </source>
</evidence>
<dbReference type="EMBL" id="JAAVMX010000003">
    <property type="protein sequence ID" value="KAF4510401.1"/>
    <property type="molecule type" value="Genomic_DNA"/>
</dbReference>
<dbReference type="Gene3D" id="3.30.40.10">
    <property type="entry name" value="Zinc/RING finger domain, C3HC4 (zinc finger)"/>
    <property type="match status" value="1"/>
</dbReference>
<dbReference type="FunFam" id="2.40.100.10:FF:000014">
    <property type="entry name" value="Peptidyl-prolyl cis-trans isomerase cyp65"/>
    <property type="match status" value="1"/>
</dbReference>
<dbReference type="GO" id="GO:0071013">
    <property type="term" value="C:catalytic step 2 spliceosome"/>
    <property type="evidence" value="ECO:0007669"/>
    <property type="project" value="TreeGrafter"/>
</dbReference>
<keyword evidence="12" id="KW-0413">Isomerase</keyword>
<dbReference type="FunFam" id="3.30.40.10:FF:000079">
    <property type="entry name" value="Peptidyl-prolyl cis-trans isomerase 2"/>
    <property type="match status" value="1"/>
</dbReference>
<dbReference type="PROSITE" id="PS00170">
    <property type="entry name" value="CSA_PPIASE_1"/>
    <property type="match status" value="1"/>
</dbReference>
<dbReference type="InterPro" id="IPR020892">
    <property type="entry name" value="Cyclophilin-type_PPIase_CS"/>
</dbReference>
<evidence type="ECO:0000256" key="3">
    <source>
        <dbReference type="ARBA" id="ARBA00003697"/>
    </source>
</evidence>
<dbReference type="GO" id="GO:0003755">
    <property type="term" value="F:peptidyl-prolyl cis-trans isomerase activity"/>
    <property type="evidence" value="ECO:0007669"/>
    <property type="project" value="UniProtKB-KW"/>
</dbReference>
<dbReference type="GO" id="GO:0061630">
    <property type="term" value="F:ubiquitin protein ligase activity"/>
    <property type="evidence" value="ECO:0007669"/>
    <property type="project" value="UniProtKB-EC"/>
</dbReference>
<gene>
    <name evidence="20" type="ORF">G6O67_002289</name>
</gene>
<proteinExistence type="inferred from homology"/>
<comment type="similarity">
    <text evidence="5">Belongs to the cyclophilin-type PPIase family. PPIL2 subfamily.</text>
</comment>
<sequence>MGKGTDKLYITHSEWSSSDAYSASAGANASSRADNNSTSFRRLPYNFCAASLQPFKHPVCTPEGTIFDVEVISAWLDKHPEQNPVNGKPLQKKDLVKLNFARNSEFNSLDAGFSDGKGDLIDPVTYNVFTDNTHIVAIRHGAYANVFAWETVERMNIKAKMWQDLVDDEPFTRADIITLQDPHNALSRSLDQFKYLQDGKEAQLTREQQQARQAGNINAAALGSMGDKVLKAKAAVEKARKVREVGDDVNRGAGAVTKRGMAAVIPLARTPMILQKKLAPNSAAYTTGRAAASFTSTGLTPETSGERALLTDEEFMLKPKRVKTKGYVKMVTNLGDLTIELQTETAPKAVWNFIRLAQKGYYEGVTFHRNIPGFMIQGGDPSGTGKGGSSVWGKNFNDEFEGPLTHNARGIISMANKGKNTNSSQFFITYKAASHLDHKHTIFGRVSSGLEVLTKLEAVPTDGSDRPLTNIFIKDLVVLIDPFEEFQAHQREEQSREALREEIVRQGGTEDDRLTWTGKRIRGSDGQSKGEERQTVGKYLLAAAGADAGDDALQDVDTWEEPVKKKFKAGGFGNFDGW</sequence>
<evidence type="ECO:0000256" key="13">
    <source>
        <dbReference type="ARBA" id="ARBA00023242"/>
    </source>
</evidence>
<dbReference type="SUPFAM" id="SSF57850">
    <property type="entry name" value="RING/U-box"/>
    <property type="match status" value="1"/>
</dbReference>
<comment type="caution">
    <text evidence="20">The sequence shown here is derived from an EMBL/GenBank/DDBJ whole genome shotgun (WGS) entry which is preliminary data.</text>
</comment>
<evidence type="ECO:0000259" key="19">
    <source>
        <dbReference type="PROSITE" id="PS51698"/>
    </source>
</evidence>
<dbReference type="PANTHER" id="PTHR45625">
    <property type="entry name" value="PEPTIDYL-PROLYL CIS-TRANS ISOMERASE-RELATED"/>
    <property type="match status" value="1"/>
</dbReference>
<dbReference type="InterPro" id="IPR002130">
    <property type="entry name" value="Cyclophilin-type_PPIase_dom"/>
</dbReference>
<dbReference type="Proteomes" id="UP000557566">
    <property type="component" value="Unassembled WGS sequence"/>
</dbReference>
<evidence type="ECO:0000256" key="12">
    <source>
        <dbReference type="ARBA" id="ARBA00023235"/>
    </source>
</evidence>